<keyword evidence="2 7" id="KW-0813">Transport</keyword>
<comment type="caution">
    <text evidence="9">The sequence shown here is derived from an EMBL/GenBank/DDBJ whole genome shotgun (WGS) entry which is preliminary data.</text>
</comment>
<evidence type="ECO:0000256" key="7">
    <source>
        <dbReference type="RuleBase" id="RU363032"/>
    </source>
</evidence>
<dbReference type="GO" id="GO:0055085">
    <property type="term" value="P:transmembrane transport"/>
    <property type="evidence" value="ECO:0007669"/>
    <property type="project" value="InterPro"/>
</dbReference>
<reference evidence="9 11" key="1">
    <citation type="submission" date="2015-07" db="EMBL/GenBank/DDBJ databases">
        <title>Genome sequence of Levilinea saccharolytica DSM 16555.</title>
        <authorList>
            <person name="Hemp J."/>
            <person name="Ward L.M."/>
            <person name="Pace L.A."/>
            <person name="Fischer W.W."/>
        </authorList>
    </citation>
    <scope>NUCLEOTIDE SEQUENCE [LARGE SCALE GENOMIC DNA]</scope>
    <source>
        <strain evidence="9 11">KIBI-1</strain>
    </source>
</reference>
<keyword evidence="11" id="KW-1185">Reference proteome</keyword>
<dbReference type="EMBL" id="LGCM01000045">
    <property type="protein sequence ID" value="KPL79817.1"/>
    <property type="molecule type" value="Genomic_DNA"/>
</dbReference>
<dbReference type="InterPro" id="IPR035906">
    <property type="entry name" value="MetI-like_sf"/>
</dbReference>
<feature type="transmembrane region" description="Helical" evidence="7">
    <location>
        <begin position="78"/>
        <end position="98"/>
    </location>
</feature>
<feature type="domain" description="ABC transmembrane type-1" evidence="8">
    <location>
        <begin position="74"/>
        <end position="287"/>
    </location>
</feature>
<evidence type="ECO:0000313" key="11">
    <source>
        <dbReference type="Proteomes" id="UP000050501"/>
    </source>
</evidence>
<dbReference type="STRING" id="229921.ADN01_12740"/>
<dbReference type="EMBL" id="LGCM01000045">
    <property type="protein sequence ID" value="KPL79901.1"/>
    <property type="molecule type" value="Genomic_DNA"/>
</dbReference>
<keyword evidence="3" id="KW-1003">Cell membrane</keyword>
<dbReference type="AlphaFoldDB" id="A0A0P6XWJ5"/>
<name>A0A0P6XWJ5_9CHLR</name>
<organism evidence="9 11">
    <name type="scientific">Levilinea saccharolytica</name>
    <dbReference type="NCBI Taxonomy" id="229921"/>
    <lineage>
        <taxon>Bacteria</taxon>
        <taxon>Bacillati</taxon>
        <taxon>Chloroflexota</taxon>
        <taxon>Anaerolineae</taxon>
        <taxon>Anaerolineales</taxon>
        <taxon>Anaerolineaceae</taxon>
        <taxon>Levilinea</taxon>
    </lineage>
</organism>
<feature type="transmembrane region" description="Helical" evidence="7">
    <location>
        <begin position="167"/>
        <end position="189"/>
    </location>
</feature>
<sequence length="298" mass="32994">MKQSRWVPWLYLAPALLVMAVFVLYPMFNTFVLSFMDKTGTQSAAVSCVAGQPCWGSFENYRYALTNPEMLQALRNNALWLLLMVPGTVITGLLFAVLADRVRYEALAKAIIFMPMAISFVGAGIIWRFVYYIETGSGQQIGLLNAVLVAFGGQPVAWLSNPAFNNFALMIVGVWLWAGFCMTILSAALKSVPAEILEAARVDGAREVEVFFQIMLPIIMPTILVVTTTMVINVLKIFDIVFVLTGGNFGTEVIANRMFKLIVTDTGRSMAIAVLLVLLTIPVLIFNVNRFRQQEASR</sequence>
<dbReference type="PROSITE" id="PS50928">
    <property type="entry name" value="ABC_TM1"/>
    <property type="match status" value="1"/>
</dbReference>
<gene>
    <name evidence="9" type="ORF">ADN01_12740</name>
    <name evidence="10" type="ORF">ADN01_13335</name>
</gene>
<evidence type="ECO:0000256" key="5">
    <source>
        <dbReference type="ARBA" id="ARBA00022989"/>
    </source>
</evidence>
<evidence type="ECO:0000313" key="10">
    <source>
        <dbReference type="EMBL" id="KPL79901.1"/>
    </source>
</evidence>
<feature type="transmembrane region" description="Helical" evidence="7">
    <location>
        <begin position="6"/>
        <end position="28"/>
    </location>
</feature>
<dbReference type="PATRIC" id="fig|229921.5.peg.3524"/>
<evidence type="ECO:0000256" key="2">
    <source>
        <dbReference type="ARBA" id="ARBA00022448"/>
    </source>
</evidence>
<feature type="transmembrane region" description="Helical" evidence="7">
    <location>
        <begin position="110"/>
        <end position="130"/>
    </location>
</feature>
<dbReference type="SUPFAM" id="SSF161098">
    <property type="entry name" value="MetI-like"/>
    <property type="match status" value="1"/>
</dbReference>
<feature type="transmembrane region" description="Helical" evidence="7">
    <location>
        <begin position="269"/>
        <end position="288"/>
    </location>
</feature>
<evidence type="ECO:0000313" key="9">
    <source>
        <dbReference type="EMBL" id="KPL79817.1"/>
    </source>
</evidence>
<comment type="similarity">
    <text evidence="7">Belongs to the binding-protein-dependent transport system permease family.</text>
</comment>
<accession>A0A0P6XWJ5</accession>
<dbReference type="SUPFAM" id="SSF160964">
    <property type="entry name" value="MalF N-terminal region-like"/>
    <property type="match status" value="1"/>
</dbReference>
<proteinExistence type="inferred from homology"/>
<dbReference type="Pfam" id="PF00528">
    <property type="entry name" value="BPD_transp_1"/>
    <property type="match status" value="1"/>
</dbReference>
<evidence type="ECO:0000256" key="6">
    <source>
        <dbReference type="ARBA" id="ARBA00023136"/>
    </source>
</evidence>
<dbReference type="InterPro" id="IPR000515">
    <property type="entry name" value="MetI-like"/>
</dbReference>
<dbReference type="InterPro" id="IPR035277">
    <property type="entry name" value="MalF_N"/>
</dbReference>
<keyword evidence="6 7" id="KW-0472">Membrane</keyword>
<dbReference type="PANTHER" id="PTHR43227:SF8">
    <property type="entry name" value="DIACETYLCHITOBIOSE UPTAKE SYSTEM PERMEASE PROTEIN DASB"/>
    <property type="match status" value="1"/>
</dbReference>
<evidence type="ECO:0000256" key="3">
    <source>
        <dbReference type="ARBA" id="ARBA00022475"/>
    </source>
</evidence>
<dbReference type="Gene3D" id="1.20.58.370">
    <property type="entry name" value="MalF N-terminal region-like"/>
    <property type="match status" value="1"/>
</dbReference>
<evidence type="ECO:0000259" key="8">
    <source>
        <dbReference type="PROSITE" id="PS50928"/>
    </source>
</evidence>
<dbReference type="PANTHER" id="PTHR43227">
    <property type="entry name" value="BLL4140 PROTEIN"/>
    <property type="match status" value="1"/>
</dbReference>
<keyword evidence="4 7" id="KW-0812">Transmembrane</keyword>
<dbReference type="CDD" id="cd06261">
    <property type="entry name" value="TM_PBP2"/>
    <property type="match status" value="1"/>
</dbReference>
<evidence type="ECO:0000256" key="1">
    <source>
        <dbReference type="ARBA" id="ARBA00004651"/>
    </source>
</evidence>
<evidence type="ECO:0000256" key="4">
    <source>
        <dbReference type="ARBA" id="ARBA00022692"/>
    </source>
</evidence>
<dbReference type="GO" id="GO:0005886">
    <property type="term" value="C:plasma membrane"/>
    <property type="evidence" value="ECO:0007669"/>
    <property type="project" value="UniProtKB-SubCell"/>
</dbReference>
<protein>
    <submittedName>
        <fullName evidence="9">ABC transporter</fullName>
    </submittedName>
</protein>
<dbReference type="Gene3D" id="1.10.3720.10">
    <property type="entry name" value="MetI-like"/>
    <property type="match status" value="1"/>
</dbReference>
<dbReference type="InterPro" id="IPR050809">
    <property type="entry name" value="UgpAE/MalFG_permease"/>
</dbReference>
<comment type="subcellular location">
    <subcellularLocation>
        <location evidence="1 7">Cell membrane</location>
        <topology evidence="1 7">Multi-pass membrane protein</topology>
    </subcellularLocation>
</comment>
<dbReference type="Proteomes" id="UP000050501">
    <property type="component" value="Unassembled WGS sequence"/>
</dbReference>
<keyword evidence="5 7" id="KW-1133">Transmembrane helix</keyword>
<dbReference type="OrthoDB" id="9786413at2"/>
<feature type="transmembrane region" description="Helical" evidence="7">
    <location>
        <begin position="210"/>
        <end position="235"/>
    </location>
</feature>